<protein>
    <recommendedName>
        <fullName evidence="4">Pheromone</fullName>
    </recommendedName>
</protein>
<evidence type="ECO:0000256" key="1">
    <source>
        <dbReference type="SAM" id="SignalP"/>
    </source>
</evidence>
<dbReference type="EMBL" id="JAANER010000003">
    <property type="protein sequence ID" value="KAG9192656.1"/>
    <property type="molecule type" value="Genomic_DNA"/>
</dbReference>
<proteinExistence type="predicted"/>
<feature type="chain" id="PRO_5042077710" description="Pheromone" evidence="1">
    <location>
        <begin position="20"/>
        <end position="50"/>
    </location>
</feature>
<organism evidence="2 3">
    <name type="scientific">Alternaria panax</name>
    <dbReference type="NCBI Taxonomy" id="48097"/>
    <lineage>
        <taxon>Eukaryota</taxon>
        <taxon>Fungi</taxon>
        <taxon>Dikarya</taxon>
        <taxon>Ascomycota</taxon>
        <taxon>Pezizomycotina</taxon>
        <taxon>Dothideomycetes</taxon>
        <taxon>Pleosporomycetidae</taxon>
        <taxon>Pleosporales</taxon>
        <taxon>Pleosporineae</taxon>
        <taxon>Pleosporaceae</taxon>
        <taxon>Alternaria</taxon>
        <taxon>Alternaria sect. Panax</taxon>
    </lineage>
</organism>
<evidence type="ECO:0000313" key="3">
    <source>
        <dbReference type="Proteomes" id="UP001199106"/>
    </source>
</evidence>
<gene>
    <name evidence="2" type="ORF">G6011_11390</name>
</gene>
<evidence type="ECO:0008006" key="4">
    <source>
        <dbReference type="Google" id="ProtNLM"/>
    </source>
</evidence>
<comment type="caution">
    <text evidence="2">The sequence shown here is derived from an EMBL/GenBank/DDBJ whole genome shotgun (WGS) entry which is preliminary data.</text>
</comment>
<sequence length="50" mass="5081">MKFATIVATIVSMAAFAIAAPVANEAVAARQNHGMCVKGTTTGVEQIEGC</sequence>
<accession>A0AAD4IDB5</accession>
<feature type="signal peptide" evidence="1">
    <location>
        <begin position="1"/>
        <end position="19"/>
    </location>
</feature>
<dbReference type="Proteomes" id="UP001199106">
    <property type="component" value="Unassembled WGS sequence"/>
</dbReference>
<keyword evidence="3" id="KW-1185">Reference proteome</keyword>
<dbReference type="AlphaFoldDB" id="A0AAD4IDB5"/>
<reference evidence="2" key="1">
    <citation type="submission" date="2021-07" db="EMBL/GenBank/DDBJ databases">
        <title>Genome Resource of American Ginseng Black Spot Pathogen Alternaria panax.</title>
        <authorList>
            <person name="Qiu C."/>
            <person name="Wang W."/>
            <person name="Liu Z."/>
        </authorList>
    </citation>
    <scope>NUCLEOTIDE SEQUENCE</scope>
    <source>
        <strain evidence="2">BNCC115425</strain>
    </source>
</reference>
<keyword evidence="1" id="KW-0732">Signal</keyword>
<name>A0AAD4IDB5_9PLEO</name>
<evidence type="ECO:0000313" key="2">
    <source>
        <dbReference type="EMBL" id="KAG9192656.1"/>
    </source>
</evidence>